<keyword evidence="8" id="KW-0479">Metal-binding</keyword>
<feature type="transmembrane region" description="Helical" evidence="11">
    <location>
        <begin position="720"/>
        <end position="743"/>
    </location>
</feature>
<keyword evidence="7 11" id="KW-0472">Membrane</keyword>
<evidence type="ECO:0000256" key="9">
    <source>
        <dbReference type="PIRSR" id="PIRSR600175-2"/>
    </source>
</evidence>
<feature type="transmembrane region" description="Helical" evidence="11">
    <location>
        <begin position="141"/>
        <end position="166"/>
    </location>
</feature>
<reference evidence="12" key="1">
    <citation type="journal article" date="2023" name="bioRxiv">
        <title>Scaffold-level genome assemblies of two parasitoid biocontrol wasps reveal the parthenogenesis mechanism and an associated novel virus.</title>
        <authorList>
            <person name="Inwood S."/>
            <person name="Skelly J."/>
            <person name="Guhlin J."/>
            <person name="Harrop T."/>
            <person name="Goldson S."/>
            <person name="Dearden P."/>
        </authorList>
    </citation>
    <scope>NUCLEOTIDE SEQUENCE</scope>
    <source>
        <strain evidence="12">Lincoln</strain>
        <tissue evidence="12">Whole body</tissue>
    </source>
</reference>
<dbReference type="PANTHER" id="PTHR11616:SF254">
    <property type="entry name" value="TRANSPORTER"/>
    <property type="match status" value="1"/>
</dbReference>
<feature type="binding site" evidence="8">
    <location>
        <position position="741"/>
    </location>
    <ligand>
        <name>Na(+)</name>
        <dbReference type="ChEBI" id="CHEBI:29101"/>
        <label>1</label>
    </ligand>
</feature>
<keyword evidence="3 10" id="KW-0813">Transport</keyword>
<dbReference type="InterPro" id="IPR037272">
    <property type="entry name" value="SNS_sf"/>
</dbReference>
<feature type="binding site" evidence="8">
    <location>
        <position position="394"/>
    </location>
    <ligand>
        <name>Na(+)</name>
        <dbReference type="ChEBI" id="CHEBI:29101"/>
        <label>1</label>
    </ligand>
</feature>
<dbReference type="PRINTS" id="PR00176">
    <property type="entry name" value="NANEUSMPORT"/>
</dbReference>
<feature type="transmembrane region" description="Helical" evidence="11">
    <location>
        <begin position="463"/>
        <end position="482"/>
    </location>
</feature>
<feature type="transmembrane region" description="Helical" evidence="11">
    <location>
        <begin position="590"/>
        <end position="621"/>
    </location>
</feature>
<comment type="caution">
    <text evidence="12">The sequence shown here is derived from an EMBL/GenBank/DDBJ whole genome shotgun (WGS) entry which is preliminary data.</text>
</comment>
<evidence type="ECO:0000313" key="13">
    <source>
        <dbReference type="Proteomes" id="UP001168972"/>
    </source>
</evidence>
<keyword evidence="5 10" id="KW-0769">Symport</keyword>
<keyword evidence="13" id="KW-1185">Reference proteome</keyword>
<evidence type="ECO:0000256" key="6">
    <source>
        <dbReference type="ARBA" id="ARBA00022989"/>
    </source>
</evidence>
<evidence type="ECO:0000256" key="4">
    <source>
        <dbReference type="ARBA" id="ARBA00022692"/>
    </source>
</evidence>
<feature type="transmembrane region" description="Helical" evidence="11">
    <location>
        <begin position="407"/>
        <end position="426"/>
    </location>
</feature>
<feature type="transmembrane region" description="Helical" evidence="11">
    <location>
        <begin position="79"/>
        <end position="98"/>
    </location>
</feature>
<feature type="transmembrane region" description="Helical" evidence="11">
    <location>
        <begin position="559"/>
        <end position="578"/>
    </location>
</feature>
<feature type="binding site" evidence="8">
    <location>
        <position position="745"/>
    </location>
    <ligand>
        <name>Na(+)</name>
        <dbReference type="ChEBI" id="CHEBI:29101"/>
        <label>1</label>
    </ligand>
</feature>
<dbReference type="GO" id="GO:0046872">
    <property type="term" value="F:metal ion binding"/>
    <property type="evidence" value="ECO:0007669"/>
    <property type="project" value="UniProtKB-KW"/>
</dbReference>
<keyword evidence="8" id="KW-0915">Sodium</keyword>
<dbReference type="GO" id="GO:0035725">
    <property type="term" value="P:sodium ion transmembrane transport"/>
    <property type="evidence" value="ECO:0007669"/>
    <property type="project" value="TreeGrafter"/>
</dbReference>
<gene>
    <name evidence="12" type="ORF">PV327_010554</name>
</gene>
<comment type="similarity">
    <text evidence="2 10">Belongs to the sodium:neurotransmitter symporter (SNF) (TC 2.A.22) family.</text>
</comment>
<feature type="transmembrane region" description="Helical" evidence="11">
    <location>
        <begin position="641"/>
        <end position="658"/>
    </location>
</feature>
<evidence type="ECO:0000256" key="3">
    <source>
        <dbReference type="ARBA" id="ARBA00022448"/>
    </source>
</evidence>
<dbReference type="SUPFAM" id="SSF161070">
    <property type="entry name" value="SNF-like"/>
    <property type="match status" value="1"/>
</dbReference>
<keyword evidence="6 11" id="KW-1133">Transmembrane helix</keyword>
<evidence type="ECO:0000313" key="12">
    <source>
        <dbReference type="EMBL" id="KAK0174830.1"/>
    </source>
</evidence>
<feature type="transmembrane region" description="Helical" evidence="11">
    <location>
        <begin position="432"/>
        <end position="451"/>
    </location>
</feature>
<feature type="transmembrane region" description="Helical" evidence="11">
    <location>
        <begin position="844"/>
        <end position="864"/>
    </location>
</feature>
<evidence type="ECO:0000256" key="11">
    <source>
        <dbReference type="SAM" id="Phobius"/>
    </source>
</evidence>
<evidence type="ECO:0000256" key="1">
    <source>
        <dbReference type="ARBA" id="ARBA00004141"/>
    </source>
</evidence>
<feature type="transmembrane region" description="Helical" evidence="11">
    <location>
        <begin position="41"/>
        <end position="58"/>
    </location>
</feature>
<accession>A0AA39FSU7</accession>
<dbReference type="AlphaFoldDB" id="A0AA39FSU7"/>
<evidence type="ECO:0000256" key="2">
    <source>
        <dbReference type="ARBA" id="ARBA00006459"/>
    </source>
</evidence>
<feature type="binding site" evidence="8">
    <location>
        <position position="676"/>
    </location>
    <ligand>
        <name>Na(+)</name>
        <dbReference type="ChEBI" id="CHEBI:29101"/>
        <label>1</label>
    </ligand>
</feature>
<dbReference type="PROSITE" id="PS00610">
    <property type="entry name" value="NA_NEUROTRAN_SYMP_1"/>
    <property type="match status" value="1"/>
</dbReference>
<keyword evidence="4 10" id="KW-0812">Transmembrane</keyword>
<organism evidence="12 13">
    <name type="scientific">Microctonus hyperodae</name>
    <name type="common">Parasitoid wasp</name>
    <dbReference type="NCBI Taxonomy" id="165561"/>
    <lineage>
        <taxon>Eukaryota</taxon>
        <taxon>Metazoa</taxon>
        <taxon>Ecdysozoa</taxon>
        <taxon>Arthropoda</taxon>
        <taxon>Hexapoda</taxon>
        <taxon>Insecta</taxon>
        <taxon>Pterygota</taxon>
        <taxon>Neoptera</taxon>
        <taxon>Endopterygota</taxon>
        <taxon>Hymenoptera</taxon>
        <taxon>Apocrita</taxon>
        <taxon>Ichneumonoidea</taxon>
        <taxon>Braconidae</taxon>
        <taxon>Euphorinae</taxon>
        <taxon>Microctonus</taxon>
    </lineage>
</organism>
<sequence>MSCLTPLGSQIFTFVSVPYEVLSLQHQVFQEYVKVALGPDFTHTFPSLIIITAVCIALRRYLSIKWWPRTGVKSLFHDIFKLVCSWIIINAVLWYWLILQRVLYCTVWTYWTNDSDIREIYLPWWRKVWSSFNPPTAPPPIISASLISWIMTMILANIVLLGAIFADDISFNFTRASLNICDSIDKIDISEQLIVKRENEMIINQVREEIDATDKSEIGSFCDECSRLESSTDMTHRNITQREISPICYGTNWIKSNGNNKKQQRELSCKTLADVSECLMGDDDKFSPRQLRNNRRISYTLTPSNNNMTEKMYYWGEEREPVDPDQTFIEFKAKVSAAGESSSRVGGKKVVTLPPCNKNNSEIGTREDDDERGGWDNKLDFLFSCISVSVGLGNVWRFPYLCYKNGGGAFLVTYGIAMIFCGIPIFFQEVAIGQYLGAGGMTLVGQLCPLLQGVGYATMTIVFFLDVYYCIIIAWTLFYLISTFARLTNLPWSSCDNWWNTKNCFDKSNGTSLKQFTSDRNNSLQNNLNESFHHTTPVEEYWERRVLGITSGIEEIGGMQWELLACLVLGWLLVYFIIRRGLHQSGKIIWFSALFPYVVLFILLIRAVTLNGADTGLLYYITPRWSELLSPGPWIDGTTQIFFAYSIGTGALPALGSYNKFHHNCYKDAMITCVVNTLTCLLAGCVTFSILGHIAMEQGSQVSDVVKSGPGLVFLTYPEVVLKLVGAPIWAIIFFFMLIILGIDSEFCIVESFITGVVDNWPDTLRPHRNKFTVAICILMFLLGVPMVTHGGIYIFQLMDFYSASGMSILWVCFFQTIAISWIFGVQKFCDCVHQMMGIRLNKFWYICWLILAPVIMADSPLKYGSKYEYPTWAEIVGFCLSFSSMIWVPGYAIYYVLMTPGSIKENILKGLKPNIKSRAKLPTGEKSAIIPMSESSAGLITKNNSFLSQT</sequence>
<evidence type="ECO:0000256" key="8">
    <source>
        <dbReference type="PIRSR" id="PIRSR600175-1"/>
    </source>
</evidence>
<reference evidence="12" key="2">
    <citation type="submission" date="2023-03" db="EMBL/GenBank/DDBJ databases">
        <authorList>
            <person name="Inwood S.N."/>
            <person name="Skelly J.G."/>
            <person name="Guhlin J."/>
            <person name="Harrop T.W.R."/>
            <person name="Goldson S.G."/>
            <person name="Dearden P.K."/>
        </authorList>
    </citation>
    <scope>NUCLEOTIDE SEQUENCE</scope>
    <source>
        <strain evidence="12">Lincoln</strain>
        <tissue evidence="12">Whole body</tissue>
    </source>
</reference>
<evidence type="ECO:0000256" key="10">
    <source>
        <dbReference type="RuleBase" id="RU003732"/>
    </source>
</evidence>
<evidence type="ECO:0000256" key="5">
    <source>
        <dbReference type="ARBA" id="ARBA00022847"/>
    </source>
</evidence>
<dbReference type="GO" id="GO:0006865">
    <property type="term" value="P:amino acid transport"/>
    <property type="evidence" value="ECO:0007669"/>
    <property type="project" value="TreeGrafter"/>
</dbReference>
<dbReference type="NCBIfam" id="NF037979">
    <property type="entry name" value="Na_transp"/>
    <property type="match status" value="1"/>
</dbReference>
<protein>
    <recommendedName>
        <fullName evidence="10">Transporter</fullName>
    </recommendedName>
</protein>
<feature type="transmembrane region" description="Helical" evidence="11">
    <location>
        <begin position="772"/>
        <end position="796"/>
    </location>
</feature>
<dbReference type="CDD" id="cd11496">
    <property type="entry name" value="SLC6sbd-TauT-like"/>
    <property type="match status" value="1"/>
</dbReference>
<comment type="subcellular location">
    <subcellularLocation>
        <location evidence="1">Membrane</location>
        <topology evidence="1">Multi-pass membrane protein</topology>
    </subcellularLocation>
</comment>
<feature type="transmembrane region" description="Helical" evidence="11">
    <location>
        <begin position="670"/>
        <end position="695"/>
    </location>
</feature>
<dbReference type="InterPro" id="IPR000175">
    <property type="entry name" value="Na/ntran_symport"/>
</dbReference>
<feature type="disulfide bond" evidence="9">
    <location>
        <begin position="495"/>
        <end position="504"/>
    </location>
</feature>
<feature type="transmembrane region" description="Helical" evidence="11">
    <location>
        <begin position="876"/>
        <end position="898"/>
    </location>
</feature>
<dbReference type="PANTHER" id="PTHR11616">
    <property type="entry name" value="SODIUM/CHLORIDE DEPENDENT TRANSPORTER"/>
    <property type="match status" value="1"/>
</dbReference>
<proteinExistence type="inferred from homology"/>
<feature type="transmembrane region" description="Helical" evidence="11">
    <location>
        <begin position="802"/>
        <end position="824"/>
    </location>
</feature>
<dbReference type="GO" id="GO:0015293">
    <property type="term" value="F:symporter activity"/>
    <property type="evidence" value="ECO:0007669"/>
    <property type="project" value="UniProtKB-KW"/>
</dbReference>
<dbReference type="GO" id="GO:0005886">
    <property type="term" value="C:plasma membrane"/>
    <property type="evidence" value="ECO:0007669"/>
    <property type="project" value="TreeGrafter"/>
</dbReference>
<feature type="binding site" evidence="8">
    <location>
        <position position="744"/>
    </location>
    <ligand>
        <name>Na(+)</name>
        <dbReference type="ChEBI" id="CHEBI:29101"/>
        <label>1</label>
    </ligand>
</feature>
<feature type="binding site" evidence="8">
    <location>
        <position position="390"/>
    </location>
    <ligand>
        <name>Na(+)</name>
        <dbReference type="ChEBI" id="CHEBI:29101"/>
        <label>1</label>
    </ligand>
</feature>
<name>A0AA39FSU7_MICHY</name>
<dbReference type="Pfam" id="PF00209">
    <property type="entry name" value="SNF"/>
    <property type="match status" value="1"/>
</dbReference>
<dbReference type="PROSITE" id="PS50267">
    <property type="entry name" value="NA_NEUROTRAN_SYMP_3"/>
    <property type="match status" value="1"/>
</dbReference>
<dbReference type="EMBL" id="JAQQBR010000006">
    <property type="protein sequence ID" value="KAK0174830.1"/>
    <property type="molecule type" value="Genomic_DNA"/>
</dbReference>
<evidence type="ECO:0000256" key="7">
    <source>
        <dbReference type="ARBA" id="ARBA00023136"/>
    </source>
</evidence>
<keyword evidence="9" id="KW-1015">Disulfide bond</keyword>
<dbReference type="Proteomes" id="UP001168972">
    <property type="component" value="Unassembled WGS sequence"/>
</dbReference>